<protein>
    <submittedName>
        <fullName evidence="2">Uncharacterized protein</fullName>
    </submittedName>
</protein>
<keyword evidence="1" id="KW-0732">Signal</keyword>
<reference evidence="2 3" key="1">
    <citation type="submission" date="2024-09" db="EMBL/GenBank/DDBJ databases">
        <authorList>
            <person name="Sun Q."/>
            <person name="Mori K."/>
        </authorList>
    </citation>
    <scope>NUCLEOTIDE SEQUENCE [LARGE SCALE GENOMIC DNA]</scope>
    <source>
        <strain evidence="2 3">JCM 13503</strain>
    </source>
</reference>
<evidence type="ECO:0000313" key="3">
    <source>
        <dbReference type="Proteomes" id="UP001589733"/>
    </source>
</evidence>
<accession>A0ABV6B5L6</accession>
<name>A0ABV6B5L6_9DEIO</name>
<gene>
    <name evidence="2" type="ORF">ACFFLM_21275</name>
</gene>
<dbReference type="RefSeq" id="WP_380015400.1">
    <property type="nucleotide sequence ID" value="NZ_JBHLYR010000062.1"/>
</dbReference>
<proteinExistence type="predicted"/>
<evidence type="ECO:0000313" key="2">
    <source>
        <dbReference type="EMBL" id="MFB9994492.1"/>
    </source>
</evidence>
<sequence>MNTRTMIGVLVGLAGVAGAASVLVSASKKTPAVGVQPQTTPAPGVPLTSTGQTLDVGFASGIPTVRPYDTGPVNTTYNPSGWDHAFIGVRR</sequence>
<dbReference type="EMBL" id="JBHLYR010000062">
    <property type="protein sequence ID" value="MFB9994492.1"/>
    <property type="molecule type" value="Genomic_DNA"/>
</dbReference>
<dbReference type="Proteomes" id="UP001589733">
    <property type="component" value="Unassembled WGS sequence"/>
</dbReference>
<feature type="chain" id="PRO_5047459451" evidence="1">
    <location>
        <begin position="20"/>
        <end position="91"/>
    </location>
</feature>
<comment type="caution">
    <text evidence="2">The sequence shown here is derived from an EMBL/GenBank/DDBJ whole genome shotgun (WGS) entry which is preliminary data.</text>
</comment>
<keyword evidence="3" id="KW-1185">Reference proteome</keyword>
<feature type="signal peptide" evidence="1">
    <location>
        <begin position="1"/>
        <end position="19"/>
    </location>
</feature>
<evidence type="ECO:0000256" key="1">
    <source>
        <dbReference type="SAM" id="SignalP"/>
    </source>
</evidence>
<organism evidence="2 3">
    <name type="scientific">Deinococcus oregonensis</name>
    <dbReference type="NCBI Taxonomy" id="1805970"/>
    <lineage>
        <taxon>Bacteria</taxon>
        <taxon>Thermotogati</taxon>
        <taxon>Deinococcota</taxon>
        <taxon>Deinococci</taxon>
        <taxon>Deinococcales</taxon>
        <taxon>Deinococcaceae</taxon>
        <taxon>Deinococcus</taxon>
    </lineage>
</organism>